<gene>
    <name evidence="3" type="ORF">METZ01_LOCUS250945</name>
</gene>
<sequence length="395" mass="42269">MKKVILFGLGLMSILFATTINIPSDYTTIQAGINASVDGDTVLVAQGTYSENLILANEIVLASHAIYDDLDSQWLDNDNINNTIVSGAHNGSCLVVRDGNIQPTIIGFTFQDGVGTPMRVTSCDDIVLYERSGGAILLYKAYPTIMYNRFINNGFTPGLAGDGTSVTNGGAISHFSDDDVEFDEDRDQASQNNHSSRDIPEELNIQNNYYEGNSSGNGENVYSHGYEGDIDVSGSVFEDIDCETNTVNEFVLQSIENAADYIQNDISGVCIESNSFYVSIIGDDNNVGTESEPLKTIGHALTLVKDAEIPTTIYLNAGVYSPTTNGEKFPIVLPDNVELIGDESENTILDAEADAENEAAVMIIKVVENVRVANLTLTGGSSEGYGCTGGGGIQV</sequence>
<evidence type="ECO:0000256" key="1">
    <source>
        <dbReference type="SAM" id="MobiDB-lite"/>
    </source>
</evidence>
<evidence type="ECO:0000259" key="2">
    <source>
        <dbReference type="Pfam" id="PF07602"/>
    </source>
</evidence>
<proteinExistence type="predicted"/>
<dbReference type="InterPro" id="IPR012334">
    <property type="entry name" value="Pectin_lyas_fold"/>
</dbReference>
<dbReference type="Pfam" id="PF07602">
    <property type="entry name" value="DUF1565"/>
    <property type="match status" value="1"/>
</dbReference>
<dbReference type="AlphaFoldDB" id="A0A382IHG9"/>
<dbReference type="EMBL" id="UINC01066919">
    <property type="protein sequence ID" value="SVB98091.1"/>
    <property type="molecule type" value="Genomic_DNA"/>
</dbReference>
<name>A0A382IHG9_9ZZZZ</name>
<dbReference type="Gene3D" id="2.160.20.10">
    <property type="entry name" value="Single-stranded right-handed beta-helix, Pectin lyase-like"/>
    <property type="match status" value="2"/>
</dbReference>
<dbReference type="InterPro" id="IPR011050">
    <property type="entry name" value="Pectin_lyase_fold/virulence"/>
</dbReference>
<evidence type="ECO:0000313" key="3">
    <source>
        <dbReference type="EMBL" id="SVB98091.1"/>
    </source>
</evidence>
<feature type="domain" description="DUF1565" evidence="2">
    <location>
        <begin position="280"/>
        <end position="345"/>
    </location>
</feature>
<feature type="non-terminal residue" evidence="3">
    <location>
        <position position="395"/>
    </location>
</feature>
<reference evidence="3" key="1">
    <citation type="submission" date="2018-05" db="EMBL/GenBank/DDBJ databases">
        <authorList>
            <person name="Lanie J.A."/>
            <person name="Ng W.-L."/>
            <person name="Kazmierczak K.M."/>
            <person name="Andrzejewski T.M."/>
            <person name="Davidsen T.M."/>
            <person name="Wayne K.J."/>
            <person name="Tettelin H."/>
            <person name="Glass J.I."/>
            <person name="Rusch D."/>
            <person name="Podicherti R."/>
            <person name="Tsui H.-C.T."/>
            <person name="Winkler M.E."/>
        </authorList>
    </citation>
    <scope>NUCLEOTIDE SEQUENCE</scope>
</reference>
<accession>A0A382IHG9</accession>
<feature type="region of interest" description="Disordered" evidence="1">
    <location>
        <begin position="182"/>
        <end position="202"/>
    </location>
</feature>
<organism evidence="3">
    <name type="scientific">marine metagenome</name>
    <dbReference type="NCBI Taxonomy" id="408172"/>
    <lineage>
        <taxon>unclassified sequences</taxon>
        <taxon>metagenomes</taxon>
        <taxon>ecological metagenomes</taxon>
    </lineage>
</organism>
<dbReference type="SUPFAM" id="SSF51126">
    <property type="entry name" value="Pectin lyase-like"/>
    <property type="match status" value="2"/>
</dbReference>
<dbReference type="InterPro" id="IPR011459">
    <property type="entry name" value="DUF1565"/>
</dbReference>
<protein>
    <recommendedName>
        <fullName evidence="2">DUF1565 domain-containing protein</fullName>
    </recommendedName>
</protein>